<comment type="subcellular location">
    <subcellularLocation>
        <location evidence="1">Cell membrane</location>
        <topology evidence="1">Multi-pass membrane protein</topology>
    </subcellularLocation>
</comment>
<evidence type="ECO:0000256" key="5">
    <source>
        <dbReference type="ARBA" id="ARBA00023136"/>
    </source>
</evidence>
<evidence type="ECO:0000256" key="3">
    <source>
        <dbReference type="ARBA" id="ARBA00022692"/>
    </source>
</evidence>
<keyword evidence="2" id="KW-1003">Cell membrane</keyword>
<dbReference type="InterPro" id="IPR052175">
    <property type="entry name" value="ComplexI-like_HydComp"/>
</dbReference>
<organism evidence="7">
    <name type="scientific">mine drainage metagenome</name>
    <dbReference type="NCBI Taxonomy" id="410659"/>
    <lineage>
        <taxon>unclassified sequences</taxon>
        <taxon>metagenomes</taxon>
        <taxon>ecological metagenomes</taxon>
    </lineage>
</organism>
<protein>
    <submittedName>
        <fullName evidence="7">Oxidoreductase</fullName>
    </submittedName>
</protein>
<feature type="non-terminal residue" evidence="7">
    <location>
        <position position="162"/>
    </location>
</feature>
<dbReference type="EMBL" id="AUZY01007714">
    <property type="protein sequence ID" value="EQD49019.1"/>
    <property type="molecule type" value="Genomic_DNA"/>
</dbReference>
<keyword evidence="3 6" id="KW-0812">Transmembrane</keyword>
<dbReference type="AlphaFoldDB" id="T1B7Q0"/>
<reference evidence="7" key="2">
    <citation type="journal article" date="2014" name="ISME J.">
        <title>Microbial stratification in low pH oxic and suboxic macroscopic growths along an acid mine drainage.</title>
        <authorList>
            <person name="Mendez-Garcia C."/>
            <person name="Mesa V."/>
            <person name="Sprenger R.R."/>
            <person name="Richter M."/>
            <person name="Diez M.S."/>
            <person name="Solano J."/>
            <person name="Bargiela R."/>
            <person name="Golyshina O.V."/>
            <person name="Manteca A."/>
            <person name="Ramos J.L."/>
            <person name="Gallego J.R."/>
            <person name="Llorente I."/>
            <person name="Martins Dos Santos V.A."/>
            <person name="Jensen O.N."/>
            <person name="Pelaez A.I."/>
            <person name="Sanchez J."/>
            <person name="Ferrer M."/>
        </authorList>
    </citation>
    <scope>NUCLEOTIDE SEQUENCE</scope>
</reference>
<proteinExistence type="predicted"/>
<evidence type="ECO:0000313" key="7">
    <source>
        <dbReference type="EMBL" id="EQD49019.1"/>
    </source>
</evidence>
<dbReference type="GO" id="GO:0005886">
    <property type="term" value="C:plasma membrane"/>
    <property type="evidence" value="ECO:0007669"/>
    <property type="project" value="UniProtKB-SubCell"/>
</dbReference>
<evidence type="ECO:0000256" key="2">
    <source>
        <dbReference type="ARBA" id="ARBA00022475"/>
    </source>
</evidence>
<comment type="caution">
    <text evidence="7">The sequence shown here is derived from an EMBL/GenBank/DDBJ whole genome shotgun (WGS) entry which is preliminary data.</text>
</comment>
<evidence type="ECO:0000256" key="4">
    <source>
        <dbReference type="ARBA" id="ARBA00022989"/>
    </source>
</evidence>
<dbReference type="PANTHER" id="PTHR42682">
    <property type="entry name" value="HYDROGENASE-4 COMPONENT F"/>
    <property type="match status" value="1"/>
</dbReference>
<keyword evidence="5 6" id="KW-0472">Membrane</keyword>
<feature type="transmembrane region" description="Helical" evidence="6">
    <location>
        <begin position="78"/>
        <end position="98"/>
    </location>
</feature>
<accession>T1B7Q0</accession>
<feature type="transmembrane region" description="Helical" evidence="6">
    <location>
        <begin position="25"/>
        <end position="44"/>
    </location>
</feature>
<keyword evidence="4 6" id="KW-1133">Transmembrane helix</keyword>
<name>T1B7Q0_9ZZZZ</name>
<evidence type="ECO:0000256" key="1">
    <source>
        <dbReference type="ARBA" id="ARBA00004651"/>
    </source>
</evidence>
<dbReference type="PANTHER" id="PTHR42682:SF3">
    <property type="entry name" value="FORMATE HYDROGENLYASE SUBUNIT 3-RELATED"/>
    <property type="match status" value="1"/>
</dbReference>
<gene>
    <name evidence="7" type="ORF">B1B_11823</name>
</gene>
<feature type="non-terminal residue" evidence="7">
    <location>
        <position position="1"/>
    </location>
</feature>
<evidence type="ECO:0000256" key="6">
    <source>
        <dbReference type="SAM" id="Phobius"/>
    </source>
</evidence>
<sequence length="162" mass="17060">GIGLLGRPRSPGAEAAREVPHGMQIGAGLLAALCVVLGVAPMLVVPSLERAAATVVAGGRSHVLRGGVELELAGLRGILAPVWTAVGLALAAGVAVGTRDLIRRRPKRRVADAWACGRELLTPRMQYTAASFAEPLERVFDDVLRPDRDVTVSHVAESRFFV</sequence>
<reference evidence="7" key="1">
    <citation type="submission" date="2013-08" db="EMBL/GenBank/DDBJ databases">
        <authorList>
            <person name="Mendez C."/>
            <person name="Richter M."/>
            <person name="Ferrer M."/>
            <person name="Sanchez J."/>
        </authorList>
    </citation>
    <scope>NUCLEOTIDE SEQUENCE</scope>
</reference>